<evidence type="ECO:0000313" key="2">
    <source>
        <dbReference type="Proteomes" id="UP001432027"/>
    </source>
</evidence>
<name>A0AAV5U6F9_9BILA</name>
<gene>
    <name evidence="1" type="ORF">PENTCL1PPCAC_24212</name>
</gene>
<dbReference type="AlphaFoldDB" id="A0AAV5U6F9"/>
<keyword evidence="2" id="KW-1185">Reference proteome</keyword>
<dbReference type="EMBL" id="BTSX01000005">
    <property type="protein sequence ID" value="GMT02038.1"/>
    <property type="molecule type" value="Genomic_DNA"/>
</dbReference>
<organism evidence="1 2">
    <name type="scientific">Pristionchus entomophagus</name>
    <dbReference type="NCBI Taxonomy" id="358040"/>
    <lineage>
        <taxon>Eukaryota</taxon>
        <taxon>Metazoa</taxon>
        <taxon>Ecdysozoa</taxon>
        <taxon>Nematoda</taxon>
        <taxon>Chromadorea</taxon>
        <taxon>Rhabditida</taxon>
        <taxon>Rhabditina</taxon>
        <taxon>Diplogasteromorpha</taxon>
        <taxon>Diplogasteroidea</taxon>
        <taxon>Neodiplogasteridae</taxon>
        <taxon>Pristionchus</taxon>
    </lineage>
</organism>
<accession>A0AAV5U6F9</accession>
<evidence type="ECO:0000313" key="1">
    <source>
        <dbReference type="EMBL" id="GMT02038.1"/>
    </source>
</evidence>
<proteinExistence type="predicted"/>
<dbReference type="Proteomes" id="UP001432027">
    <property type="component" value="Unassembled WGS sequence"/>
</dbReference>
<comment type="caution">
    <text evidence="1">The sequence shown here is derived from an EMBL/GenBank/DDBJ whole genome shotgun (WGS) entry which is preliminary data.</text>
</comment>
<reference evidence="1" key="1">
    <citation type="submission" date="2023-10" db="EMBL/GenBank/DDBJ databases">
        <title>Genome assembly of Pristionchus species.</title>
        <authorList>
            <person name="Yoshida K."/>
            <person name="Sommer R.J."/>
        </authorList>
    </citation>
    <scope>NUCLEOTIDE SEQUENCE</scope>
    <source>
        <strain evidence="1">RS0144</strain>
    </source>
</reference>
<protein>
    <submittedName>
        <fullName evidence="1">Uncharacterized protein</fullName>
    </submittedName>
</protein>
<sequence length="102" mass="10662">MRMKHSRLSLLRREVYSRRSLSLFLFTLDIFCLQNRPPDARSLELRGKVAAARSSQVAAAAAATAASPTASSAEAAAVASTLASPAPFATAAAATDCRAEPV</sequence>